<dbReference type="EMBL" id="LN899821">
    <property type="protein sequence ID" value="CUV21419.1"/>
    <property type="molecule type" value="Genomic_DNA"/>
</dbReference>
<protein>
    <submittedName>
        <fullName evidence="1">Uncharacterized protein</fullName>
    </submittedName>
</protein>
<name>A0A0S4UGS7_RALSL</name>
<evidence type="ECO:0000313" key="1">
    <source>
        <dbReference type="EMBL" id="CUV21419.1"/>
    </source>
</evidence>
<dbReference type="AlphaFoldDB" id="A0A0S4UGS7"/>
<sequence>MCGGDRAPAVTLERFDDAMRADVAARVALEIVARRPRDDLQCLSLIHI</sequence>
<accession>A0A0S4UGS7</accession>
<proteinExistence type="predicted"/>
<reference evidence="1" key="1">
    <citation type="submission" date="2015-10" db="EMBL/GenBank/DDBJ databases">
        <authorList>
            <person name="Gilbert D.G."/>
        </authorList>
    </citation>
    <scope>NUCLEOTIDE SEQUENCE</scope>
    <source>
        <strain evidence="1">Phyl III-seqv23</strain>
    </source>
</reference>
<gene>
    <name evidence="1" type="ORF">PSS4_v1_3560001</name>
</gene>
<organism evidence="1">
    <name type="scientific">Ralstonia solanacearum</name>
    <name type="common">Pseudomonas solanacearum</name>
    <dbReference type="NCBI Taxonomy" id="305"/>
    <lineage>
        <taxon>Bacteria</taxon>
        <taxon>Pseudomonadati</taxon>
        <taxon>Pseudomonadota</taxon>
        <taxon>Betaproteobacteria</taxon>
        <taxon>Burkholderiales</taxon>
        <taxon>Burkholderiaceae</taxon>
        <taxon>Ralstonia</taxon>
        <taxon>Ralstonia solanacearum species complex</taxon>
    </lineage>
</organism>